<dbReference type="KEGG" id="kpul:GXN76_06535"/>
<proteinExistence type="predicted"/>
<organism evidence="1 2">
    <name type="scientific">Kroppenstedtia pulmonis</name>
    <dbReference type="NCBI Taxonomy" id="1380685"/>
    <lineage>
        <taxon>Bacteria</taxon>
        <taxon>Bacillati</taxon>
        <taxon>Bacillota</taxon>
        <taxon>Bacilli</taxon>
        <taxon>Bacillales</taxon>
        <taxon>Thermoactinomycetaceae</taxon>
        <taxon>Kroppenstedtia</taxon>
    </lineage>
</organism>
<dbReference type="RefSeq" id="WP_173221600.1">
    <property type="nucleotide sequence ID" value="NZ_CP048104.1"/>
</dbReference>
<evidence type="ECO:0000313" key="2">
    <source>
        <dbReference type="Proteomes" id="UP000503088"/>
    </source>
</evidence>
<sequence length="110" mass="12662">MNQIILYRRWIISMFCLLLLAGTGIPVYGKENTGSWILEGRVRYLHLQGGCWAVENDRGQRFELVGEEDKLSRIRLDGMKVRLLVQSETGRMSYCMIGPMVRVIRVLETG</sequence>
<dbReference type="Proteomes" id="UP000503088">
    <property type="component" value="Chromosome"/>
</dbReference>
<protein>
    <submittedName>
        <fullName evidence="1">Uncharacterized protein</fullName>
    </submittedName>
</protein>
<gene>
    <name evidence="1" type="ORF">GXN76_06535</name>
</gene>
<accession>A0A7D3XI26</accession>
<evidence type="ECO:0000313" key="1">
    <source>
        <dbReference type="EMBL" id="QKG84164.1"/>
    </source>
</evidence>
<reference evidence="1 2" key="1">
    <citation type="submission" date="2020-01" db="EMBL/GenBank/DDBJ databases">
        <authorList>
            <person name="Gulvik C.A."/>
            <person name="Batra D.G."/>
        </authorList>
    </citation>
    <scope>NUCLEOTIDE SEQUENCE [LARGE SCALE GENOMIC DNA]</scope>
    <source>
        <strain evidence="1 2">W9323</strain>
    </source>
</reference>
<dbReference type="EMBL" id="CP048104">
    <property type="protein sequence ID" value="QKG84164.1"/>
    <property type="molecule type" value="Genomic_DNA"/>
</dbReference>
<keyword evidence="2" id="KW-1185">Reference proteome</keyword>
<name>A0A7D3XI26_9BACL</name>
<dbReference type="AlphaFoldDB" id="A0A7D3XI26"/>